<dbReference type="EMBL" id="LCWV01000003">
    <property type="protein sequence ID" value="PWI74254.1"/>
    <property type="molecule type" value="Genomic_DNA"/>
</dbReference>
<sequence length="294" mass="31857">MRPNLGTRHRRLSPGRLCRSGWLAGWLAAHPLKVTHRTARAPRVLRPGTPLHQETHHASASPPHASRSLPPPHATLHRSNCTHVNHPVRPLGNGNGNGDGRLAGPGHGTSLRKESARASCFRVQWPAYTYYHLYPHTCRPREIGVGRDPRKRKAPVVIAAMVVAQLSGRWRVRPPLLPLSPANLGGSITTLPISARRIRECVPGCMHALKKPPPSTLLLLLLLLLVAAHTPPSPAAATLACISETSRSSSTRPPPIPFLRPVGALPPTHPESRAAKAFNVPLRRGDGQGRHDVT</sequence>
<feature type="region of interest" description="Disordered" evidence="1">
    <location>
        <begin position="47"/>
        <end position="111"/>
    </location>
</feature>
<feature type="compositionally biased region" description="Basic and acidic residues" evidence="1">
    <location>
        <begin position="283"/>
        <end position="294"/>
    </location>
</feature>
<accession>A0A2U3EIB3</accession>
<proteinExistence type="predicted"/>
<evidence type="ECO:0000256" key="1">
    <source>
        <dbReference type="SAM" id="MobiDB-lite"/>
    </source>
</evidence>
<name>A0A2U3EIB3_PURLI</name>
<evidence type="ECO:0000313" key="2">
    <source>
        <dbReference type="EMBL" id="PWI74254.1"/>
    </source>
</evidence>
<organism evidence="2 3">
    <name type="scientific">Purpureocillium lilacinum</name>
    <name type="common">Paecilomyces lilacinus</name>
    <dbReference type="NCBI Taxonomy" id="33203"/>
    <lineage>
        <taxon>Eukaryota</taxon>
        <taxon>Fungi</taxon>
        <taxon>Dikarya</taxon>
        <taxon>Ascomycota</taxon>
        <taxon>Pezizomycotina</taxon>
        <taxon>Sordariomycetes</taxon>
        <taxon>Hypocreomycetidae</taxon>
        <taxon>Hypocreales</taxon>
        <taxon>Ophiocordycipitaceae</taxon>
        <taxon>Purpureocillium</taxon>
    </lineage>
</organism>
<protein>
    <submittedName>
        <fullName evidence="2">Uncharacterized protein</fullName>
    </submittedName>
</protein>
<dbReference type="AlphaFoldDB" id="A0A2U3EIB3"/>
<evidence type="ECO:0000313" key="3">
    <source>
        <dbReference type="Proteomes" id="UP000245956"/>
    </source>
</evidence>
<reference evidence="2 3" key="1">
    <citation type="journal article" date="2016" name="Front. Microbiol.">
        <title>Genome and transcriptome sequences reveal the specific parasitism of the nematophagous Purpureocillium lilacinum 36-1.</title>
        <authorList>
            <person name="Xie J."/>
            <person name="Li S."/>
            <person name="Mo C."/>
            <person name="Xiao X."/>
            <person name="Peng D."/>
            <person name="Wang G."/>
            <person name="Xiao Y."/>
        </authorList>
    </citation>
    <scope>NUCLEOTIDE SEQUENCE [LARGE SCALE GENOMIC DNA]</scope>
    <source>
        <strain evidence="2 3">36-1</strain>
    </source>
</reference>
<feature type="compositionally biased region" description="Gly residues" evidence="1">
    <location>
        <begin position="93"/>
        <end position="107"/>
    </location>
</feature>
<dbReference type="Proteomes" id="UP000245956">
    <property type="component" value="Unassembled WGS sequence"/>
</dbReference>
<comment type="caution">
    <text evidence="2">The sequence shown here is derived from an EMBL/GenBank/DDBJ whole genome shotgun (WGS) entry which is preliminary data.</text>
</comment>
<feature type="region of interest" description="Disordered" evidence="1">
    <location>
        <begin position="263"/>
        <end position="294"/>
    </location>
</feature>
<feature type="compositionally biased region" description="Low complexity" evidence="1">
    <location>
        <begin position="58"/>
        <end position="68"/>
    </location>
</feature>
<gene>
    <name evidence="2" type="ORF">PCL_07568</name>
</gene>